<dbReference type="GO" id="GO:0000070">
    <property type="term" value="P:mitotic sister chromatid segregation"/>
    <property type="evidence" value="ECO:0007669"/>
    <property type="project" value="TreeGrafter"/>
</dbReference>
<evidence type="ECO:0000256" key="1">
    <source>
        <dbReference type="ARBA" id="ARBA00004123"/>
    </source>
</evidence>
<dbReference type="InterPro" id="IPR012485">
    <property type="entry name" value="CENP-I"/>
</dbReference>
<dbReference type="GO" id="GO:0005634">
    <property type="term" value="C:nucleus"/>
    <property type="evidence" value="ECO:0007669"/>
    <property type="project" value="UniProtKB-SubCell"/>
</dbReference>
<gene>
    <name evidence="7" type="ORF">Egran_00589</name>
</gene>
<dbReference type="Proteomes" id="UP000243515">
    <property type="component" value="Unassembled WGS sequence"/>
</dbReference>
<dbReference type="PANTHER" id="PTHR48208:SF2">
    <property type="entry name" value="CENTROMERE PROTEIN I"/>
    <property type="match status" value="1"/>
</dbReference>
<keyword evidence="5" id="KW-0539">Nucleus</keyword>
<keyword evidence="8" id="KW-1185">Reference proteome</keyword>
<organism evidence="7 8">
    <name type="scientific">Elaphomyces granulatus</name>
    <dbReference type="NCBI Taxonomy" id="519963"/>
    <lineage>
        <taxon>Eukaryota</taxon>
        <taxon>Fungi</taxon>
        <taxon>Dikarya</taxon>
        <taxon>Ascomycota</taxon>
        <taxon>Pezizomycotina</taxon>
        <taxon>Eurotiomycetes</taxon>
        <taxon>Eurotiomycetidae</taxon>
        <taxon>Eurotiales</taxon>
        <taxon>Elaphomycetaceae</taxon>
        <taxon>Elaphomyces</taxon>
    </lineage>
</organism>
<protein>
    <recommendedName>
        <fullName evidence="9">Mis6 domain protein</fullName>
    </recommendedName>
</protein>
<sequence>MSSEADAGDRDGNHLTDLEDAVEHLEAVAILPPKQRHTSVSELAKKIASHAYESGIPTDILDRLIDIITKPNHLDQATITVLIKNLYALGSLSSGVVTRIVGSLGPTKGKPSPATQTLLLRWLILVYDYLEDPSHLSRLYAVLFNCLDMISLRRPLCHLLSLITRRKHVKPFRIQALMELIRNVGDDEKELTSFLRIFKNYYPDIIIANIAGSRKTSLFKHPDPEWSSRLKQLQDMNRIKSVAPVVSTFQVARRGGVKRSKIESVIPDVQTSRVQPNHISLEEIRSVDDFVEKLEKIELPDQIISTLGDPLARKYLLLVELETVRVRLEDWLHGFLNDEFEHAQHGEESEPLRHMLSVSVQYQLPTVIMSFIKRYLLSWNGEENRRQILDLLEYLPLESFDQIRKDFLGPLENVVLDHSSTSRVAIIDFYSSLIRQWGTVIRTQTSVDPEGCAPLIALITHAELLALSTLEFPVTTLDGNSKQPKPINLSVLQLYSTLADLFSHAAGNGNIRLTVPLAPTIYTLAFTPTIAHISLLCSVLAIYKSSFEASLISETLKSSLSLYSPQIVGQFNGYVMDVCNLLWRNRGMNADDPNAVGCLIPSSIVAALTEYTGEVNETTRNRKRSDGFHYNFPAIFSLSQHIALCSGSAACFADIEDTLAGEGQARLGKPVTQKALAALEKEGGVKFTWQEYRLKMLDWMDERGSQGIGKLMRSTMKALRKEG</sequence>
<dbReference type="Pfam" id="PF07778">
    <property type="entry name" value="CENP-I"/>
    <property type="match status" value="1"/>
</dbReference>
<keyword evidence="4" id="KW-0158">Chromosome</keyword>
<keyword evidence="6" id="KW-0137">Centromere</keyword>
<proteinExistence type="inferred from homology"/>
<evidence type="ECO:0000256" key="5">
    <source>
        <dbReference type="ARBA" id="ARBA00023242"/>
    </source>
</evidence>
<comment type="subcellular location">
    <subcellularLocation>
        <location evidence="2">Chromosome</location>
        <location evidence="2">Centromere</location>
    </subcellularLocation>
    <subcellularLocation>
        <location evidence="1">Nucleus</location>
    </subcellularLocation>
</comment>
<accession>A0A232M5J4</accession>
<comment type="similarity">
    <text evidence="3">Belongs to the CENP-I/CTF3 family.</text>
</comment>
<dbReference type="GO" id="GO:0034080">
    <property type="term" value="P:CENP-A containing chromatin assembly"/>
    <property type="evidence" value="ECO:0007669"/>
    <property type="project" value="TreeGrafter"/>
</dbReference>
<dbReference type="PANTHER" id="PTHR48208">
    <property type="entry name" value="CENTROMERE PROTEIN I"/>
    <property type="match status" value="1"/>
</dbReference>
<evidence type="ECO:0000256" key="4">
    <source>
        <dbReference type="ARBA" id="ARBA00022454"/>
    </source>
</evidence>
<evidence type="ECO:0000256" key="3">
    <source>
        <dbReference type="ARBA" id="ARBA00005470"/>
    </source>
</evidence>
<dbReference type="SUPFAM" id="SSF48371">
    <property type="entry name" value="ARM repeat"/>
    <property type="match status" value="1"/>
</dbReference>
<evidence type="ECO:0000313" key="8">
    <source>
        <dbReference type="Proteomes" id="UP000243515"/>
    </source>
</evidence>
<reference evidence="7 8" key="1">
    <citation type="journal article" date="2015" name="Environ. Microbiol.">
        <title>Metagenome sequence of Elaphomyces granulatus from sporocarp tissue reveals Ascomycota ectomycorrhizal fingerprints of genome expansion and a Proteobacteria-rich microbiome.</title>
        <authorList>
            <person name="Quandt C.A."/>
            <person name="Kohler A."/>
            <person name="Hesse C.N."/>
            <person name="Sharpton T.J."/>
            <person name="Martin F."/>
            <person name="Spatafora J.W."/>
        </authorList>
    </citation>
    <scope>NUCLEOTIDE SEQUENCE [LARGE SCALE GENOMIC DNA]</scope>
    <source>
        <strain evidence="7 8">OSC145934</strain>
    </source>
</reference>
<evidence type="ECO:0008006" key="9">
    <source>
        <dbReference type="Google" id="ProtNLM"/>
    </source>
</evidence>
<evidence type="ECO:0000256" key="2">
    <source>
        <dbReference type="ARBA" id="ARBA00004584"/>
    </source>
</evidence>
<comment type="caution">
    <text evidence="7">The sequence shown here is derived from an EMBL/GenBank/DDBJ whole genome shotgun (WGS) entry which is preliminary data.</text>
</comment>
<name>A0A232M5J4_9EURO</name>
<dbReference type="CDD" id="cd22647">
    <property type="entry name" value="CTF3_NTD_HEAT"/>
    <property type="match status" value="1"/>
</dbReference>
<dbReference type="OrthoDB" id="378564at2759"/>
<dbReference type="EMBL" id="NPHW01002370">
    <property type="protein sequence ID" value="OXV11646.1"/>
    <property type="molecule type" value="Genomic_DNA"/>
</dbReference>
<evidence type="ECO:0000313" key="7">
    <source>
        <dbReference type="EMBL" id="OXV11646.1"/>
    </source>
</evidence>
<dbReference type="GO" id="GO:0000939">
    <property type="term" value="C:inner kinetochore"/>
    <property type="evidence" value="ECO:0007669"/>
    <property type="project" value="TreeGrafter"/>
</dbReference>
<dbReference type="AlphaFoldDB" id="A0A232M5J4"/>
<dbReference type="InterPro" id="IPR016024">
    <property type="entry name" value="ARM-type_fold"/>
</dbReference>
<evidence type="ECO:0000256" key="6">
    <source>
        <dbReference type="ARBA" id="ARBA00023328"/>
    </source>
</evidence>